<proteinExistence type="inferred from homology"/>
<evidence type="ECO:0000256" key="8">
    <source>
        <dbReference type="RuleBase" id="RU366003"/>
    </source>
</evidence>
<dbReference type="UniPathway" id="UPA00031">
    <property type="reaction ID" value="UER00013"/>
</dbReference>
<dbReference type="SUPFAM" id="SSF89550">
    <property type="entry name" value="PHP domain-like"/>
    <property type="match status" value="1"/>
</dbReference>
<gene>
    <name evidence="10" type="ORF">BHU61_10580</name>
</gene>
<keyword evidence="6 8" id="KW-0368">Histidine biosynthesis</keyword>
<dbReference type="Gene3D" id="3.20.20.140">
    <property type="entry name" value="Metal-dependent hydrolases"/>
    <property type="match status" value="1"/>
</dbReference>
<protein>
    <recommendedName>
        <fullName evidence="3 8">Histidinol-phosphatase</fullName>
        <shortName evidence="8">HolPase</shortName>
        <ecNumber evidence="3 8">3.1.3.15</ecNumber>
    </recommendedName>
</protein>
<dbReference type="AlphaFoldDB" id="A0A327ZSK1"/>
<comment type="catalytic activity">
    <reaction evidence="7 8">
        <text>L-histidinol phosphate + H2O = L-histidinol + phosphate</text>
        <dbReference type="Rhea" id="RHEA:14465"/>
        <dbReference type="ChEBI" id="CHEBI:15377"/>
        <dbReference type="ChEBI" id="CHEBI:43474"/>
        <dbReference type="ChEBI" id="CHEBI:57699"/>
        <dbReference type="ChEBI" id="CHEBI:57980"/>
        <dbReference type="EC" id="3.1.3.15"/>
    </reaction>
</comment>
<evidence type="ECO:0000256" key="7">
    <source>
        <dbReference type="ARBA" id="ARBA00049158"/>
    </source>
</evidence>
<evidence type="ECO:0000256" key="2">
    <source>
        <dbReference type="ARBA" id="ARBA00009152"/>
    </source>
</evidence>
<evidence type="ECO:0000313" key="11">
    <source>
        <dbReference type="Proteomes" id="UP000249808"/>
    </source>
</evidence>
<organism evidence="10 11">
    <name type="scientific">Macrococcus epidermidis</name>
    <dbReference type="NCBI Taxonomy" id="1902580"/>
    <lineage>
        <taxon>Bacteria</taxon>
        <taxon>Bacillati</taxon>
        <taxon>Bacillota</taxon>
        <taxon>Bacilli</taxon>
        <taxon>Bacillales</taxon>
        <taxon>Staphylococcaceae</taxon>
        <taxon>Macrococcus</taxon>
    </lineage>
</organism>
<dbReference type="GO" id="GO:0000105">
    <property type="term" value="P:L-histidine biosynthetic process"/>
    <property type="evidence" value="ECO:0007669"/>
    <property type="project" value="UniProtKB-UniRule"/>
</dbReference>
<evidence type="ECO:0000259" key="9">
    <source>
        <dbReference type="Pfam" id="PF02811"/>
    </source>
</evidence>
<keyword evidence="11" id="KW-1185">Reference proteome</keyword>
<dbReference type="PANTHER" id="PTHR21039:SF0">
    <property type="entry name" value="HISTIDINOL-PHOSPHATASE"/>
    <property type="match status" value="1"/>
</dbReference>
<comment type="pathway">
    <text evidence="1 8">Amino-acid biosynthesis; L-histidine biosynthesis; L-histidine from 5-phospho-alpha-D-ribose 1-diphosphate: step 8/9.</text>
</comment>
<evidence type="ECO:0000256" key="6">
    <source>
        <dbReference type="ARBA" id="ARBA00023102"/>
    </source>
</evidence>
<evidence type="ECO:0000256" key="5">
    <source>
        <dbReference type="ARBA" id="ARBA00022801"/>
    </source>
</evidence>
<evidence type="ECO:0000256" key="1">
    <source>
        <dbReference type="ARBA" id="ARBA00004970"/>
    </source>
</evidence>
<dbReference type="InterPro" id="IPR016195">
    <property type="entry name" value="Pol/histidinol_Pase-like"/>
</dbReference>
<dbReference type="PANTHER" id="PTHR21039">
    <property type="entry name" value="HISTIDINOL PHOSPHATASE-RELATED"/>
    <property type="match status" value="1"/>
</dbReference>
<dbReference type="Pfam" id="PF02811">
    <property type="entry name" value="PHP"/>
    <property type="match status" value="1"/>
</dbReference>
<reference evidence="10 11" key="1">
    <citation type="journal article" date="2018" name="Front. Microbiol.">
        <title>Description and Comparative Genomics of Macrococcus caseolyticus subsp. hominis subsp. nov., Macrococcus goetzii sp. nov., Macrococcus epidermidis sp. nov., and Macrococcus bohemicus sp. nov., Novel Macrococci From Human Clinical Material With Virulence Potential and Suspected Uptake of Foreign DNA by Natural Transformation.</title>
        <authorList>
            <person name="Maslanova I."/>
            <person name="Wertheimer Z."/>
            <person name="Sedlacek I."/>
            <person name="Svec P."/>
            <person name="Indrakova A."/>
            <person name="Kovarovic V."/>
            <person name="Schumann P."/>
            <person name="Sproer C."/>
            <person name="Kralova S."/>
            <person name="Sedo O."/>
            <person name="Kristofova L."/>
            <person name="Vrbovska V."/>
            <person name="Fuzik T."/>
            <person name="Petras P."/>
            <person name="Zdrahal Z."/>
            <person name="Ruzickova V."/>
            <person name="Doskar J."/>
            <person name="Pantucek R."/>
        </authorList>
    </citation>
    <scope>NUCLEOTIDE SEQUENCE [LARGE SCALE GENOMIC DNA]</scope>
    <source>
        <strain evidence="10 11">01/688</strain>
    </source>
</reference>
<comment type="caution">
    <text evidence="10">The sequence shown here is derived from an EMBL/GenBank/DDBJ whole genome shotgun (WGS) entry which is preliminary data.</text>
</comment>
<dbReference type="GO" id="GO:0004401">
    <property type="term" value="F:histidinol-phosphatase activity"/>
    <property type="evidence" value="ECO:0007669"/>
    <property type="project" value="UniProtKB-UniRule"/>
</dbReference>
<dbReference type="Proteomes" id="UP000249808">
    <property type="component" value="Unassembled WGS sequence"/>
</dbReference>
<sequence>MKLIDQHMHCDASFDCKEPYTNYLNNNVKQIIFTDHFDLNNPISNDEDDIPDLEKLQRYQKEAKEIYNTELLIGIEVGYVKARISDILKHLSSYNYDSIILSVHHNNKCDFMDPDITTISNDPIYEYLNLLIDAVKNVDCATILAHIDYGFRIHNISHEKLNDYKEQIVNILSNIISKNIALELNTKSMYKYDNLFIYEFVIEHYIAMGGKDFTLGSDAHKQEDMFYCFENAIQLLKSYNVNHIVEFKQGEKIIEYI</sequence>
<accession>A0A327ZSK1</accession>
<evidence type="ECO:0000313" key="10">
    <source>
        <dbReference type="EMBL" id="RAK43988.1"/>
    </source>
</evidence>
<dbReference type="GO" id="GO:0005737">
    <property type="term" value="C:cytoplasm"/>
    <property type="evidence" value="ECO:0007669"/>
    <property type="project" value="TreeGrafter"/>
</dbReference>
<keyword evidence="4 8" id="KW-0028">Amino-acid biosynthesis</keyword>
<dbReference type="EMBL" id="PZJH01000006">
    <property type="protein sequence ID" value="RAK43988.1"/>
    <property type="molecule type" value="Genomic_DNA"/>
</dbReference>
<keyword evidence="5 8" id="KW-0378">Hydrolase</keyword>
<name>A0A327ZSK1_9STAP</name>
<dbReference type="RefSeq" id="WP_111716772.1">
    <property type="nucleotide sequence ID" value="NZ_JBHSSR010000016.1"/>
</dbReference>
<dbReference type="InterPro" id="IPR004013">
    <property type="entry name" value="PHP_dom"/>
</dbReference>
<dbReference type="InterPro" id="IPR010140">
    <property type="entry name" value="Histidinol_P_phosphatase_HisJ"/>
</dbReference>
<feature type="domain" description="PHP" evidence="9">
    <location>
        <begin position="6"/>
        <end position="186"/>
    </location>
</feature>
<comment type="similarity">
    <text evidence="2 8">Belongs to the PHP hydrolase family. HisK subfamily.</text>
</comment>
<evidence type="ECO:0000256" key="3">
    <source>
        <dbReference type="ARBA" id="ARBA00013085"/>
    </source>
</evidence>
<dbReference type="EC" id="3.1.3.15" evidence="3 8"/>
<evidence type="ECO:0000256" key="4">
    <source>
        <dbReference type="ARBA" id="ARBA00022605"/>
    </source>
</evidence>